<feature type="region of interest" description="Disordered" evidence="1">
    <location>
        <begin position="66"/>
        <end position="100"/>
    </location>
</feature>
<accession>A0A8T0Z7X5</accession>
<dbReference type="EMBL" id="RCMG01000258">
    <property type="protein sequence ID" value="KAG2858287.1"/>
    <property type="molecule type" value="Genomic_DNA"/>
</dbReference>
<name>A0A8T0Z7X5_9STRA</name>
<evidence type="ECO:0000256" key="1">
    <source>
        <dbReference type="SAM" id="MobiDB-lite"/>
    </source>
</evidence>
<reference evidence="2" key="1">
    <citation type="submission" date="2018-10" db="EMBL/GenBank/DDBJ databases">
        <title>Effector identification in a new, highly contiguous assembly of the strawberry crown rot pathogen Phytophthora cactorum.</title>
        <authorList>
            <person name="Armitage A.D."/>
            <person name="Nellist C.F."/>
            <person name="Bates H."/>
            <person name="Vickerstaff R.J."/>
            <person name="Harrison R.J."/>
        </authorList>
    </citation>
    <scope>NUCLEOTIDE SEQUENCE</scope>
    <source>
        <strain evidence="2">15-7</strain>
    </source>
</reference>
<gene>
    <name evidence="2" type="ORF">PC113_g9954</name>
</gene>
<proteinExistence type="predicted"/>
<dbReference type="AlphaFoldDB" id="A0A8T0Z7X5"/>
<dbReference type="Proteomes" id="UP000735874">
    <property type="component" value="Unassembled WGS sequence"/>
</dbReference>
<sequence length="100" mass="10515">MAGVVLATQQLGRDLTQRLEAVPDLSLGVTLGERSRSEAISSVTIVAIVHLNGQTTRVLPVAFPSTRIPPRQGAGGSGRVKDGPFSKGLTFPHLKKEQSG</sequence>
<evidence type="ECO:0000313" key="3">
    <source>
        <dbReference type="Proteomes" id="UP000735874"/>
    </source>
</evidence>
<evidence type="ECO:0000313" key="2">
    <source>
        <dbReference type="EMBL" id="KAG2858287.1"/>
    </source>
</evidence>
<comment type="caution">
    <text evidence="2">The sequence shown here is derived from an EMBL/GenBank/DDBJ whole genome shotgun (WGS) entry which is preliminary data.</text>
</comment>
<protein>
    <submittedName>
        <fullName evidence="2">Uncharacterized protein</fullName>
    </submittedName>
</protein>
<organism evidence="2 3">
    <name type="scientific">Phytophthora cactorum</name>
    <dbReference type="NCBI Taxonomy" id="29920"/>
    <lineage>
        <taxon>Eukaryota</taxon>
        <taxon>Sar</taxon>
        <taxon>Stramenopiles</taxon>
        <taxon>Oomycota</taxon>
        <taxon>Peronosporomycetes</taxon>
        <taxon>Peronosporales</taxon>
        <taxon>Peronosporaceae</taxon>
        <taxon>Phytophthora</taxon>
    </lineage>
</organism>